<dbReference type="AlphaFoldDB" id="A0AAD5TK55"/>
<evidence type="ECO:0000256" key="2">
    <source>
        <dbReference type="ARBA" id="ARBA00023134"/>
    </source>
</evidence>
<name>A0AAD5TK55_9FUNG</name>
<dbReference type="InterPro" id="IPR005225">
    <property type="entry name" value="Small_GTP-bd"/>
</dbReference>
<evidence type="ECO:0000313" key="5">
    <source>
        <dbReference type="Proteomes" id="UP001212152"/>
    </source>
</evidence>
<feature type="compositionally biased region" description="Low complexity" evidence="3">
    <location>
        <begin position="225"/>
        <end position="241"/>
    </location>
</feature>
<dbReference type="CDD" id="cd00157">
    <property type="entry name" value="Rho"/>
    <property type="match status" value="1"/>
</dbReference>
<feature type="compositionally biased region" description="Low complexity" evidence="3">
    <location>
        <begin position="390"/>
        <end position="410"/>
    </location>
</feature>
<proteinExistence type="predicted"/>
<dbReference type="SMART" id="SM00175">
    <property type="entry name" value="RAB"/>
    <property type="match status" value="1"/>
</dbReference>
<feature type="region of interest" description="Disordered" evidence="3">
    <location>
        <begin position="636"/>
        <end position="661"/>
    </location>
</feature>
<feature type="compositionally biased region" description="Low complexity" evidence="3">
    <location>
        <begin position="255"/>
        <end position="289"/>
    </location>
</feature>
<protein>
    <submittedName>
        <fullName evidence="4">Uncharacterized protein</fullName>
    </submittedName>
</protein>
<dbReference type="Pfam" id="PF00071">
    <property type="entry name" value="Ras"/>
    <property type="match status" value="1"/>
</dbReference>
<dbReference type="SMART" id="SM00174">
    <property type="entry name" value="RHO"/>
    <property type="match status" value="1"/>
</dbReference>
<dbReference type="GO" id="GO:0003924">
    <property type="term" value="F:GTPase activity"/>
    <property type="evidence" value="ECO:0007669"/>
    <property type="project" value="InterPro"/>
</dbReference>
<feature type="compositionally biased region" description="Low complexity" evidence="3">
    <location>
        <begin position="309"/>
        <end position="328"/>
    </location>
</feature>
<dbReference type="SMART" id="SM00173">
    <property type="entry name" value="RAS"/>
    <property type="match status" value="1"/>
</dbReference>
<feature type="compositionally biased region" description="Low complexity" evidence="3">
    <location>
        <begin position="466"/>
        <end position="506"/>
    </location>
</feature>
<evidence type="ECO:0000256" key="1">
    <source>
        <dbReference type="ARBA" id="ARBA00022741"/>
    </source>
</evidence>
<keyword evidence="2" id="KW-0342">GTP-binding</keyword>
<dbReference type="PANTHER" id="PTHR24072">
    <property type="entry name" value="RHO FAMILY GTPASE"/>
    <property type="match status" value="1"/>
</dbReference>
<dbReference type="NCBIfam" id="TIGR00231">
    <property type="entry name" value="small_GTP"/>
    <property type="match status" value="1"/>
</dbReference>
<evidence type="ECO:0000313" key="4">
    <source>
        <dbReference type="EMBL" id="KAJ3178032.1"/>
    </source>
</evidence>
<dbReference type="GO" id="GO:0005525">
    <property type="term" value="F:GTP binding"/>
    <property type="evidence" value="ECO:0007669"/>
    <property type="project" value="UniProtKB-KW"/>
</dbReference>
<keyword evidence="1" id="KW-0547">Nucleotide-binding</keyword>
<feature type="compositionally biased region" description="Low complexity" evidence="3">
    <location>
        <begin position="645"/>
        <end position="661"/>
    </location>
</feature>
<dbReference type="PROSITE" id="PS51419">
    <property type="entry name" value="RAB"/>
    <property type="match status" value="1"/>
</dbReference>
<dbReference type="InterPro" id="IPR001806">
    <property type="entry name" value="Small_GTPase"/>
</dbReference>
<dbReference type="PROSITE" id="PS51420">
    <property type="entry name" value="RHO"/>
    <property type="match status" value="1"/>
</dbReference>
<dbReference type="InterPro" id="IPR003578">
    <property type="entry name" value="Small_GTPase_Rho"/>
</dbReference>
<feature type="compositionally biased region" description="Polar residues" evidence="3">
    <location>
        <begin position="598"/>
        <end position="610"/>
    </location>
</feature>
<dbReference type="InterPro" id="IPR027417">
    <property type="entry name" value="P-loop_NTPase"/>
</dbReference>
<feature type="compositionally biased region" description="Polar residues" evidence="3">
    <location>
        <begin position="329"/>
        <end position="350"/>
    </location>
</feature>
<dbReference type="GO" id="GO:0007264">
    <property type="term" value="P:small GTPase-mediated signal transduction"/>
    <property type="evidence" value="ECO:0007669"/>
    <property type="project" value="InterPro"/>
</dbReference>
<feature type="compositionally biased region" description="Low complexity" evidence="3">
    <location>
        <begin position="534"/>
        <end position="587"/>
    </location>
</feature>
<dbReference type="PROSITE" id="PS51421">
    <property type="entry name" value="RAS"/>
    <property type="match status" value="1"/>
</dbReference>
<comment type="caution">
    <text evidence="4">The sequence shown here is derived from an EMBL/GenBank/DDBJ whole genome shotgun (WGS) entry which is preliminary data.</text>
</comment>
<dbReference type="Gene3D" id="3.40.50.300">
    <property type="entry name" value="P-loop containing nucleotide triphosphate hydrolases"/>
    <property type="match status" value="1"/>
</dbReference>
<accession>A0AAD5TK55</accession>
<keyword evidence="5" id="KW-1185">Reference proteome</keyword>
<dbReference type="EMBL" id="JADGJQ010000029">
    <property type="protein sequence ID" value="KAJ3178032.1"/>
    <property type="molecule type" value="Genomic_DNA"/>
</dbReference>
<dbReference type="SUPFAM" id="SSF52540">
    <property type="entry name" value="P-loop containing nucleoside triphosphate hydrolases"/>
    <property type="match status" value="1"/>
</dbReference>
<evidence type="ECO:0000256" key="3">
    <source>
        <dbReference type="SAM" id="MobiDB-lite"/>
    </source>
</evidence>
<gene>
    <name evidence="4" type="ORF">HDU87_003810</name>
</gene>
<reference evidence="4" key="1">
    <citation type="submission" date="2020-05" db="EMBL/GenBank/DDBJ databases">
        <title>Phylogenomic resolution of chytrid fungi.</title>
        <authorList>
            <person name="Stajich J.E."/>
            <person name="Amses K."/>
            <person name="Simmons R."/>
            <person name="Seto K."/>
            <person name="Myers J."/>
            <person name="Bonds A."/>
            <person name="Quandt C.A."/>
            <person name="Barry K."/>
            <person name="Liu P."/>
            <person name="Grigoriev I."/>
            <person name="Longcore J.E."/>
            <person name="James T.Y."/>
        </authorList>
    </citation>
    <scope>NUCLEOTIDE SEQUENCE</scope>
    <source>
        <strain evidence="4">JEL0379</strain>
    </source>
</reference>
<feature type="compositionally biased region" description="Low complexity" evidence="3">
    <location>
        <begin position="362"/>
        <end position="383"/>
    </location>
</feature>
<feature type="region of interest" description="Disordered" evidence="3">
    <location>
        <begin position="225"/>
        <end position="422"/>
    </location>
</feature>
<sequence>MLAASTTTKDEPPELSSASSKIAIIGNEAVGKTALVRVLLGLSFPTTHSATFEDTFEWTAAASPLSIFDMAGAAAYDRLRPFSYPGIPAFLICFSVDERRSFRDVEDKWVPELQYYVPGVRIHLAALKTDLRDDPETTVRLMGNAEEAVSEAEGREMATRIGAVGYGECSALKNVVAVRELFEELLTRETMVRERKMPQDEAREVLPDPPAALEASDSIAATVPETAQAAAASPGGEAKASTMPNVTRKPSLTTSRVSASNARPSPSPSAPTRRPSTTSLSRRTSVLTLRKPDAIPTPPTTPKLSRIETSVARRSSLSKSSTKVPSSPQLTNSPTSSIPSSARQSGSTVAQVAFGSPTAGVSRRPSTSRLAASAAPSPTAVTRRPSLGSARLTPAAAASPTTARRAATPAGEHRRGSLPSLAVKTTTIASPAVHAINSTLGTATSSITAAPAAEPVIMPIRRNGVTTPASTTPGATTTSTLRSSPSTTRLAATASSSSAASNTAATKKSHPETLTTPTIRKRNSISSLWKRDAAGGAVAAGPARADQTPQEQQKQQQRPVLRSASVKSTARTTTAATTTTAVASAAAQKPVPRVAEQPQPSQQRSDTLSVTVAPPVKGKEKEKKVPVWERLAGLAKKKVDKQQPSTAATAASAGSGHRSWH</sequence>
<dbReference type="Proteomes" id="UP001212152">
    <property type="component" value="Unassembled WGS sequence"/>
</dbReference>
<feature type="compositionally biased region" description="Polar residues" evidence="3">
    <location>
        <begin position="242"/>
        <end position="254"/>
    </location>
</feature>
<feature type="region of interest" description="Disordered" evidence="3">
    <location>
        <begin position="458"/>
        <end position="624"/>
    </location>
</feature>
<organism evidence="4 5">
    <name type="scientific">Geranomyces variabilis</name>
    <dbReference type="NCBI Taxonomy" id="109894"/>
    <lineage>
        <taxon>Eukaryota</taxon>
        <taxon>Fungi</taxon>
        <taxon>Fungi incertae sedis</taxon>
        <taxon>Chytridiomycota</taxon>
        <taxon>Chytridiomycota incertae sedis</taxon>
        <taxon>Chytridiomycetes</taxon>
        <taxon>Spizellomycetales</taxon>
        <taxon>Powellomycetaceae</taxon>
        <taxon>Geranomyces</taxon>
    </lineage>
</organism>